<feature type="transmembrane region" description="Helical" evidence="1">
    <location>
        <begin position="113"/>
        <end position="137"/>
    </location>
</feature>
<accession>A0A914UIK4</accession>
<dbReference type="AlphaFoldDB" id="A0A914UIK4"/>
<feature type="signal peptide" evidence="2">
    <location>
        <begin position="1"/>
        <end position="19"/>
    </location>
</feature>
<evidence type="ECO:0000313" key="4">
    <source>
        <dbReference type="WBParaSite" id="PSAMB.scaffold1019size37058.g10322.t1"/>
    </source>
</evidence>
<name>A0A914UIK4_9BILA</name>
<evidence type="ECO:0000256" key="2">
    <source>
        <dbReference type="SAM" id="SignalP"/>
    </source>
</evidence>
<protein>
    <submittedName>
        <fullName evidence="4">Transmembrane protein</fullName>
    </submittedName>
</protein>
<evidence type="ECO:0000313" key="3">
    <source>
        <dbReference type="Proteomes" id="UP000887566"/>
    </source>
</evidence>
<sequence>MPNWTKYLLLAQFAPLTIAKTCATLAIVGGIGFSLRHRSVSDSQHDDGTTVFYMDLFCLFFLLLSLWFIAQKCYWRRVEQVMGLCAVGFSTAAAILNVQMIVIAMQTEAYCDLLIAALIFRGSVVILCLFSLFWATFQTVNVVSKLLIRNWGKESGPDDKEIELFDLG</sequence>
<dbReference type="WBParaSite" id="PSAMB.scaffold1019size37058.g10322.t1">
    <property type="protein sequence ID" value="PSAMB.scaffold1019size37058.g10322.t1"/>
    <property type="gene ID" value="PSAMB.scaffold1019size37058.g10322"/>
</dbReference>
<keyword evidence="1" id="KW-0812">Transmembrane</keyword>
<evidence type="ECO:0000256" key="1">
    <source>
        <dbReference type="SAM" id="Phobius"/>
    </source>
</evidence>
<keyword evidence="1" id="KW-0472">Membrane</keyword>
<organism evidence="3 4">
    <name type="scientific">Plectus sambesii</name>
    <dbReference type="NCBI Taxonomy" id="2011161"/>
    <lineage>
        <taxon>Eukaryota</taxon>
        <taxon>Metazoa</taxon>
        <taxon>Ecdysozoa</taxon>
        <taxon>Nematoda</taxon>
        <taxon>Chromadorea</taxon>
        <taxon>Plectida</taxon>
        <taxon>Plectina</taxon>
        <taxon>Plectoidea</taxon>
        <taxon>Plectidae</taxon>
        <taxon>Plectus</taxon>
    </lineage>
</organism>
<keyword evidence="1" id="KW-1133">Transmembrane helix</keyword>
<keyword evidence="2" id="KW-0732">Signal</keyword>
<dbReference type="Proteomes" id="UP000887566">
    <property type="component" value="Unplaced"/>
</dbReference>
<feature type="chain" id="PRO_5037150668" evidence="2">
    <location>
        <begin position="20"/>
        <end position="168"/>
    </location>
</feature>
<keyword evidence="3" id="KW-1185">Reference proteome</keyword>
<feature type="transmembrane region" description="Helical" evidence="1">
    <location>
        <begin position="50"/>
        <end position="69"/>
    </location>
</feature>
<feature type="transmembrane region" description="Helical" evidence="1">
    <location>
        <begin position="81"/>
        <end position="107"/>
    </location>
</feature>
<proteinExistence type="predicted"/>
<reference evidence="4" key="1">
    <citation type="submission" date="2022-11" db="UniProtKB">
        <authorList>
            <consortium name="WormBaseParasite"/>
        </authorList>
    </citation>
    <scope>IDENTIFICATION</scope>
</reference>